<dbReference type="CDD" id="cd09272">
    <property type="entry name" value="RNase_HI_RT_Ty1"/>
    <property type="match status" value="1"/>
</dbReference>
<dbReference type="STRING" id="400682.A0A1X7TR14"/>
<dbReference type="EnsemblMetazoa" id="Aqu2.1.17238_001">
    <property type="protein sequence ID" value="Aqu2.1.17238_001"/>
    <property type="gene ID" value="Aqu2.1.17238"/>
</dbReference>
<protein>
    <recommendedName>
        <fullName evidence="2">Reverse transcriptase Ty1/copia-type domain-containing protein</fullName>
    </recommendedName>
</protein>
<accession>A0A1X7TR14</accession>
<dbReference type="eggNOG" id="KOG0017">
    <property type="taxonomic scope" value="Eukaryota"/>
</dbReference>
<reference evidence="1" key="1">
    <citation type="submission" date="2017-05" db="UniProtKB">
        <authorList>
            <consortium name="EnsemblMetazoa"/>
        </authorList>
    </citation>
    <scope>IDENTIFICATION</scope>
</reference>
<evidence type="ECO:0000313" key="1">
    <source>
        <dbReference type="EnsemblMetazoa" id="Aqu2.1.17238_001"/>
    </source>
</evidence>
<dbReference type="InParanoid" id="A0A1X7TR14"/>
<dbReference type="PANTHER" id="PTHR11439:SF483">
    <property type="entry name" value="PEPTIDE SYNTHASE GLIP-LIKE, PUTATIVE (AFU_ORTHOLOGUE AFUA_3G12920)-RELATED"/>
    <property type="match status" value="1"/>
</dbReference>
<name>A0A1X7TR14_AMPQE</name>
<sequence length="96" mass="10422">MKYLKGTHNLGLIYKISEANGCIGFSDSDWAGDLDDIKSTTGYLFQAGGTAVSWRSRKQTCVALSVKNMTLSGVSDIHENDIHNPKGVARGMMNII</sequence>
<dbReference type="PANTHER" id="PTHR11439">
    <property type="entry name" value="GAG-POL-RELATED RETROTRANSPOSON"/>
    <property type="match status" value="1"/>
</dbReference>
<dbReference type="AlphaFoldDB" id="A0A1X7TR14"/>
<evidence type="ECO:0008006" key="2">
    <source>
        <dbReference type="Google" id="ProtNLM"/>
    </source>
</evidence>
<organism evidence="1">
    <name type="scientific">Amphimedon queenslandica</name>
    <name type="common">Sponge</name>
    <dbReference type="NCBI Taxonomy" id="400682"/>
    <lineage>
        <taxon>Eukaryota</taxon>
        <taxon>Metazoa</taxon>
        <taxon>Porifera</taxon>
        <taxon>Demospongiae</taxon>
        <taxon>Heteroscleromorpha</taxon>
        <taxon>Haplosclerida</taxon>
        <taxon>Niphatidae</taxon>
        <taxon>Amphimedon</taxon>
    </lineage>
</organism>
<proteinExistence type="predicted"/>